<dbReference type="Pfam" id="PF23726">
    <property type="entry name" value="Beta-prop_RSE1_2nd"/>
    <property type="match status" value="1"/>
</dbReference>
<feature type="domain" description="RSE1/DDB1/CPSF1 second beta-propeller" evidence="8">
    <location>
        <begin position="832"/>
        <end position="1158"/>
    </location>
</feature>
<sequence>MLRTSLFRPSFHCASCLSAPRLVPIHHAFRARAQLRLNSTNAAPPPKPSDETQPGPSQPREQEKIASSNVDAIAEVRERVQQWTTHTATAARRRIDQFTADVARSFSQLGKEINKATGYGEIEELKRRVVTQEGRIEAVRREAREAKEAYDSAVRLRASSQREVNDLLQRKSTWSDQDVIRFTELVRKDHLHEQEETRAKLAASVAEDAVEREFSELMRVILNRYHEEQAWSDKIRSASTYGSLAVMGVNMLVFVLAIVLVEPWKRKRLAQTFERKVEEMSAENAAMLEGKADALVQRMEAQDRVLSQIMETVYYSTQPSVASTVVAAADDGGRAAERTRTLHILTSDRAVAFAIASSATVAAIQQLLSTAVGSHGLASKGIHVVTIGKTNRIEVFSLQADGLRKECSLEIWGRVVAVKALPVGDTSKILVLTDHPDPRLIVLGYTTDGEGRPSLVSKHYVELHDRYARPAEFVTDVLVHSSGRIAVVNCYTGKLKLIKFREGKKPEVMDVSIPELYIVALTFLQTESDSYALGILHFNHQRQLQLLSRDIDLDNYEISPTPSVTIRSCILPSSTFPETESPPLLVPVPPYASPEAEDDEYDDDEDSRRSHRGGVLVLGGRKILFIEHESREQQEVKRGKQRRVSERLSSGDSKQMLKAKEKEKERDARKAKPRLRSSRSARPPPATSLTYLTSQVLFVGSHFGEPPAPPRLAPRPVSDVDADTLPVPKGVATVEPAALSAGSSAAKGKGRADRDWDMEAREAREGKDGKVVSTKGSYVEAVDRWENVAPIVDAAMADLEGSGQPQIITCSGGRNSGSLKVIRTGADFQERAAVEGLANVTNIWAIRSRFEDTVDSHIIASTLEETHVFRFDSAESITRLDPGIDGLLASVPTLAIKNIPRRTTAGGKSAYVDSSLVVQVTPQKLRLVEYDKALGAVLSRERRVVLGLGRGRLALYNLSDSRQFQLLKHRDFADATYGPLEIAAVSCAPFDPTKYYATMIAVSFWGTNRVALLSLNTAETYLSTLCEVGVPSLPRSLLLHNFGASRSRKEPDFRPHLLAGLADGSVVSFGIREKEGALAEQKQFSLGTAPVSFTTCVVDGRKAVLASGSRASVMYWDRQRLNQSPVMLKEPVVAASINSSAYPSCLVLGTPSSLLIGNVRGVDKMQIKTVPLGLENPRRIAHHAQFRAFMIACTRTTPPRIGDAEDMISSLKVLDDTTFNPLASFACEPGEEITATLALSGGDEHPSPCSICIGTVEFQVDEREPSAGRIILFSLDTSAGSAPTLRMLASRDVGGCVYQLVNIRGMIAAAVNTSVILFKTETINDSTLQLRKVSEWNHNYIVTSLVCKGRTLVVGDAISSVSVLSLDNNGQLQCKARDYAPVWPVAVETIGNGGVIGANSDCNLFTFARSSDRTTLERDGSYHIGDVVNKFIPGGLGSADLTNNLLESKLVFFTSAGRIGVVFEMSDDISLHMTALQRNMAKHIIGPGNTFHPKWRAPANSRGHTDAEAAFGFLDGDFLEHYLSVPDSHKFLAGDNEAERISIPGPQIQDVLEKLQSLH</sequence>
<feature type="domain" description="RSE1/DDB1/CPSF1 first beta-propeller" evidence="7">
    <location>
        <begin position="384"/>
        <end position="638"/>
    </location>
</feature>
<feature type="region of interest" description="Disordered" evidence="4">
    <location>
        <begin position="575"/>
        <end position="613"/>
    </location>
</feature>
<organism evidence="9 10">
    <name type="scientific">Rhodofomes roseus</name>
    <dbReference type="NCBI Taxonomy" id="34475"/>
    <lineage>
        <taxon>Eukaryota</taxon>
        <taxon>Fungi</taxon>
        <taxon>Dikarya</taxon>
        <taxon>Basidiomycota</taxon>
        <taxon>Agaricomycotina</taxon>
        <taxon>Agaricomycetes</taxon>
        <taxon>Polyporales</taxon>
        <taxon>Rhodofomes</taxon>
    </lineage>
</organism>
<feature type="transmembrane region" description="Helical" evidence="5">
    <location>
        <begin position="241"/>
        <end position="261"/>
    </location>
</feature>
<keyword evidence="5" id="KW-0812">Transmembrane</keyword>
<evidence type="ECO:0000313" key="10">
    <source>
        <dbReference type="Proteomes" id="UP000298390"/>
    </source>
</evidence>
<dbReference type="Gene3D" id="1.10.150.910">
    <property type="match status" value="1"/>
</dbReference>
<feature type="region of interest" description="Disordered" evidence="4">
    <location>
        <begin position="38"/>
        <end position="66"/>
    </location>
</feature>
<dbReference type="STRING" id="34475.A0A4Y9Z4N4"/>
<dbReference type="Pfam" id="PF10433">
    <property type="entry name" value="Beta-prop_RSE1_1st"/>
    <property type="match status" value="1"/>
</dbReference>
<dbReference type="Pfam" id="PF05546">
    <property type="entry name" value="She9_MDM33"/>
    <property type="match status" value="1"/>
</dbReference>
<keyword evidence="2" id="KW-0539">Nucleus</keyword>
<dbReference type="InterPro" id="IPR036322">
    <property type="entry name" value="WD40_repeat_dom_sf"/>
</dbReference>
<feature type="compositionally biased region" description="Acidic residues" evidence="4">
    <location>
        <begin position="595"/>
        <end position="605"/>
    </location>
</feature>
<keyword evidence="5" id="KW-1133">Transmembrane helix</keyword>
<gene>
    <name evidence="9" type="ORF">EVJ58_g328</name>
</gene>
<evidence type="ECO:0000259" key="8">
    <source>
        <dbReference type="Pfam" id="PF23726"/>
    </source>
</evidence>
<reference evidence="9 10" key="1">
    <citation type="submission" date="2019-01" db="EMBL/GenBank/DDBJ databases">
        <title>Genome sequencing of the rare red list fungi Fomitopsis rosea.</title>
        <authorList>
            <person name="Buettner E."/>
            <person name="Kellner H."/>
        </authorList>
    </citation>
    <scope>NUCLEOTIDE SEQUENCE [LARGE SCALE GENOMIC DNA]</scope>
    <source>
        <strain evidence="9 10">DSM 105464</strain>
    </source>
</reference>
<evidence type="ECO:0000259" key="7">
    <source>
        <dbReference type="Pfam" id="PF10433"/>
    </source>
</evidence>
<dbReference type="InterPro" id="IPR050358">
    <property type="entry name" value="RSE1/DDB1/CFT1"/>
</dbReference>
<keyword evidence="3" id="KW-0175">Coiled coil</keyword>
<dbReference type="InterPro" id="IPR058543">
    <property type="entry name" value="Beta-prop_RSE1/DDB1/CPSF1_2nd"/>
</dbReference>
<dbReference type="GO" id="GO:0003676">
    <property type="term" value="F:nucleic acid binding"/>
    <property type="evidence" value="ECO:0007669"/>
    <property type="project" value="InterPro"/>
</dbReference>
<evidence type="ECO:0008006" key="11">
    <source>
        <dbReference type="Google" id="ProtNLM"/>
    </source>
</evidence>
<evidence type="ECO:0000256" key="4">
    <source>
        <dbReference type="SAM" id="MobiDB-lite"/>
    </source>
</evidence>
<feature type="domain" description="RSE1/DDB1/CPSF1 C-terminal" evidence="6">
    <location>
        <begin position="1209"/>
        <end position="1523"/>
    </location>
</feature>
<dbReference type="EMBL" id="SEKV01000008">
    <property type="protein sequence ID" value="TFY69542.1"/>
    <property type="molecule type" value="Genomic_DNA"/>
</dbReference>
<dbReference type="GO" id="GO:0005634">
    <property type="term" value="C:nucleus"/>
    <property type="evidence" value="ECO:0007669"/>
    <property type="project" value="UniProtKB-SubCell"/>
</dbReference>
<feature type="coiled-coil region" evidence="3">
    <location>
        <begin position="122"/>
        <end position="156"/>
    </location>
</feature>
<protein>
    <recommendedName>
        <fullName evidence="11">Sensitive to high expression protein 9, mitochondrial</fullName>
    </recommendedName>
</protein>
<dbReference type="SUPFAM" id="SSF50978">
    <property type="entry name" value="WD40 repeat-like"/>
    <property type="match status" value="1"/>
</dbReference>
<feature type="compositionally biased region" description="Basic and acidic residues" evidence="4">
    <location>
        <begin position="631"/>
        <end position="646"/>
    </location>
</feature>
<dbReference type="PANTHER" id="PTHR10644">
    <property type="entry name" value="DNA REPAIR/RNA PROCESSING CPSF FAMILY"/>
    <property type="match status" value="1"/>
</dbReference>
<proteinExistence type="predicted"/>
<comment type="caution">
    <text evidence="9">The sequence shown here is derived from an EMBL/GenBank/DDBJ whole genome shotgun (WGS) entry which is preliminary data.</text>
</comment>
<dbReference type="SUPFAM" id="SSF69322">
    <property type="entry name" value="Tricorn protease domain 2"/>
    <property type="match status" value="1"/>
</dbReference>
<evidence type="ECO:0000256" key="2">
    <source>
        <dbReference type="ARBA" id="ARBA00023242"/>
    </source>
</evidence>
<dbReference type="InterPro" id="IPR004871">
    <property type="entry name" value="RSE1/DDB1/CPSF1_C"/>
</dbReference>
<evidence type="ECO:0000256" key="3">
    <source>
        <dbReference type="SAM" id="Coils"/>
    </source>
</evidence>
<comment type="subcellular location">
    <subcellularLocation>
        <location evidence="1">Nucleus</location>
    </subcellularLocation>
</comment>
<accession>A0A4Y9Z4N4</accession>
<dbReference type="Gene3D" id="2.130.10.10">
    <property type="entry name" value="YVTN repeat-like/Quinoprotein amine dehydrogenase"/>
    <property type="match status" value="3"/>
</dbReference>
<evidence type="ECO:0000256" key="1">
    <source>
        <dbReference type="ARBA" id="ARBA00004123"/>
    </source>
</evidence>
<dbReference type="Proteomes" id="UP000298390">
    <property type="component" value="Unassembled WGS sequence"/>
</dbReference>
<dbReference type="InterPro" id="IPR008839">
    <property type="entry name" value="MDM33_fungi"/>
</dbReference>
<feature type="compositionally biased region" description="Basic and acidic residues" evidence="4">
    <location>
        <begin position="658"/>
        <end position="670"/>
    </location>
</feature>
<dbReference type="InterPro" id="IPR018846">
    <property type="entry name" value="Beta-prop_RSE1/DDB1/CPSF1_1st"/>
</dbReference>
<dbReference type="InterPro" id="IPR015943">
    <property type="entry name" value="WD40/YVTN_repeat-like_dom_sf"/>
</dbReference>
<dbReference type="Pfam" id="PF03178">
    <property type="entry name" value="CPSF_A"/>
    <property type="match status" value="1"/>
</dbReference>
<evidence type="ECO:0000256" key="5">
    <source>
        <dbReference type="SAM" id="Phobius"/>
    </source>
</evidence>
<feature type="region of interest" description="Disordered" evidence="4">
    <location>
        <begin position="631"/>
        <end position="689"/>
    </location>
</feature>
<evidence type="ECO:0000313" key="9">
    <source>
        <dbReference type="EMBL" id="TFY69542.1"/>
    </source>
</evidence>
<keyword evidence="5" id="KW-0472">Membrane</keyword>
<evidence type="ECO:0000259" key="6">
    <source>
        <dbReference type="Pfam" id="PF03178"/>
    </source>
</evidence>
<name>A0A4Y9Z4N4_9APHY</name>